<dbReference type="InterPro" id="IPR001077">
    <property type="entry name" value="COMT_C"/>
</dbReference>
<dbReference type="InParanoid" id="A0A165D1T2"/>
<dbReference type="InterPro" id="IPR012967">
    <property type="entry name" value="COMT_dimerisation"/>
</dbReference>
<feature type="domain" description="O-methyltransferase C-terminal" evidence="5">
    <location>
        <begin position="257"/>
        <end position="390"/>
    </location>
</feature>
<dbReference type="SUPFAM" id="SSF53335">
    <property type="entry name" value="S-adenosyl-L-methionine-dependent methyltransferases"/>
    <property type="match status" value="1"/>
</dbReference>
<gene>
    <name evidence="7" type="ORF">EXIGLDRAFT_655869</name>
</gene>
<keyword evidence="8" id="KW-1185">Reference proteome</keyword>
<dbReference type="STRING" id="1314781.A0A165D1T2"/>
<organism evidence="7 8">
    <name type="scientific">Exidia glandulosa HHB12029</name>
    <dbReference type="NCBI Taxonomy" id="1314781"/>
    <lineage>
        <taxon>Eukaryota</taxon>
        <taxon>Fungi</taxon>
        <taxon>Dikarya</taxon>
        <taxon>Basidiomycota</taxon>
        <taxon>Agaricomycotina</taxon>
        <taxon>Agaricomycetes</taxon>
        <taxon>Auriculariales</taxon>
        <taxon>Exidiaceae</taxon>
        <taxon>Exidia</taxon>
    </lineage>
</organism>
<sequence>MTIATLRKLAAIINAALDTLERELAAESLEFPTLDAPYDSTAPPEGVLERESAAHAIDLIVAASSQLCASVRKPTLTMVELAWQHMLPAALRFLTAIDVIELLADVGPQGMHVQDIAQKADVDSEKLAHALRFCATYHVFTEVAPDVFANNRLSSVLNKGKSYDVLQTMSGSKYEDTNGHAAWLELNSSTFLPAAASLTQHNTDPRTKFSKEPTCTALARGAGFEGKSLFAWLEEPQNGPALQAFGVSMRATEAWETQDAILEAFDWSSLPEGSVVVDIGGGIGNIVFPLYERFPHLRFEVQDRGKTCMHGQAVWNKKYPDAIASGRVTFREHNFFEAQPRTDAAVFLIRHCVHNWADAYAVKILQHLRNAAQPSTRLVVAEHILPYACAASVLDARSDIPGASLEPVPEPLLANLGRVCGNACSLDQLMQSILNAKERTLEEHARILEGSAWKIERVNRVRGDRLYGHIVAAPQSRVG</sequence>
<dbReference type="Proteomes" id="UP000077266">
    <property type="component" value="Unassembled WGS sequence"/>
</dbReference>
<proteinExistence type="predicted"/>
<keyword evidence="4" id="KW-0175">Coiled coil</keyword>
<dbReference type="InterPro" id="IPR029063">
    <property type="entry name" value="SAM-dependent_MTases_sf"/>
</dbReference>
<name>A0A165D1T2_EXIGL</name>
<evidence type="ECO:0000313" key="7">
    <source>
        <dbReference type="EMBL" id="KZV83651.1"/>
    </source>
</evidence>
<dbReference type="PANTHER" id="PTHR43712">
    <property type="entry name" value="PUTATIVE (AFU_ORTHOLOGUE AFUA_4G14580)-RELATED"/>
    <property type="match status" value="1"/>
</dbReference>
<dbReference type="EMBL" id="KV426260">
    <property type="protein sequence ID" value="KZV83651.1"/>
    <property type="molecule type" value="Genomic_DNA"/>
</dbReference>
<dbReference type="OrthoDB" id="2410195at2759"/>
<accession>A0A165D1T2</accession>
<evidence type="ECO:0000259" key="6">
    <source>
        <dbReference type="Pfam" id="PF08100"/>
    </source>
</evidence>
<dbReference type="Gene3D" id="3.40.50.150">
    <property type="entry name" value="Vaccinia Virus protein VP39"/>
    <property type="match status" value="1"/>
</dbReference>
<keyword evidence="1 7" id="KW-0489">Methyltransferase</keyword>
<keyword evidence="2 7" id="KW-0808">Transferase</keyword>
<dbReference type="Pfam" id="PF08100">
    <property type="entry name" value="Dimerisation"/>
    <property type="match status" value="1"/>
</dbReference>
<dbReference type="GO" id="GO:0008171">
    <property type="term" value="F:O-methyltransferase activity"/>
    <property type="evidence" value="ECO:0007669"/>
    <property type="project" value="InterPro"/>
</dbReference>
<keyword evidence="3" id="KW-0949">S-adenosyl-L-methionine</keyword>
<dbReference type="Gene3D" id="1.10.10.10">
    <property type="entry name" value="Winged helix-like DNA-binding domain superfamily/Winged helix DNA-binding domain"/>
    <property type="match status" value="1"/>
</dbReference>
<evidence type="ECO:0000256" key="1">
    <source>
        <dbReference type="ARBA" id="ARBA00022603"/>
    </source>
</evidence>
<dbReference type="AlphaFoldDB" id="A0A165D1T2"/>
<dbReference type="InterPro" id="IPR016461">
    <property type="entry name" value="COMT-like"/>
</dbReference>
<dbReference type="Pfam" id="PF00891">
    <property type="entry name" value="Methyltransf_2"/>
    <property type="match status" value="1"/>
</dbReference>
<evidence type="ECO:0000313" key="8">
    <source>
        <dbReference type="Proteomes" id="UP000077266"/>
    </source>
</evidence>
<dbReference type="PROSITE" id="PS51683">
    <property type="entry name" value="SAM_OMT_II"/>
    <property type="match status" value="1"/>
</dbReference>
<dbReference type="PANTHER" id="PTHR43712:SF2">
    <property type="entry name" value="O-METHYLTRANSFERASE CICE"/>
    <property type="match status" value="1"/>
</dbReference>
<dbReference type="InterPro" id="IPR036390">
    <property type="entry name" value="WH_DNA-bd_sf"/>
</dbReference>
<evidence type="ECO:0000256" key="4">
    <source>
        <dbReference type="SAM" id="Coils"/>
    </source>
</evidence>
<evidence type="ECO:0000259" key="5">
    <source>
        <dbReference type="Pfam" id="PF00891"/>
    </source>
</evidence>
<evidence type="ECO:0000256" key="3">
    <source>
        <dbReference type="ARBA" id="ARBA00022691"/>
    </source>
</evidence>
<dbReference type="InterPro" id="IPR036388">
    <property type="entry name" value="WH-like_DNA-bd_sf"/>
</dbReference>
<reference evidence="7 8" key="1">
    <citation type="journal article" date="2016" name="Mol. Biol. Evol.">
        <title>Comparative Genomics of Early-Diverging Mushroom-Forming Fungi Provides Insights into the Origins of Lignocellulose Decay Capabilities.</title>
        <authorList>
            <person name="Nagy L.G."/>
            <person name="Riley R."/>
            <person name="Tritt A."/>
            <person name="Adam C."/>
            <person name="Daum C."/>
            <person name="Floudas D."/>
            <person name="Sun H."/>
            <person name="Yadav J.S."/>
            <person name="Pangilinan J."/>
            <person name="Larsson K.H."/>
            <person name="Matsuura K."/>
            <person name="Barry K."/>
            <person name="Labutti K."/>
            <person name="Kuo R."/>
            <person name="Ohm R.A."/>
            <person name="Bhattacharya S.S."/>
            <person name="Shirouzu T."/>
            <person name="Yoshinaga Y."/>
            <person name="Martin F.M."/>
            <person name="Grigoriev I.V."/>
            <person name="Hibbett D.S."/>
        </authorList>
    </citation>
    <scope>NUCLEOTIDE SEQUENCE [LARGE SCALE GENOMIC DNA]</scope>
    <source>
        <strain evidence="7 8">HHB12029</strain>
    </source>
</reference>
<protein>
    <submittedName>
        <fullName evidence="7">S-adenosyl-L-methionine-dependent methyltransferase</fullName>
    </submittedName>
</protein>
<dbReference type="SUPFAM" id="SSF46785">
    <property type="entry name" value="Winged helix' DNA-binding domain"/>
    <property type="match status" value="1"/>
</dbReference>
<evidence type="ECO:0000256" key="2">
    <source>
        <dbReference type="ARBA" id="ARBA00022679"/>
    </source>
</evidence>
<dbReference type="GO" id="GO:0032259">
    <property type="term" value="P:methylation"/>
    <property type="evidence" value="ECO:0007669"/>
    <property type="project" value="UniProtKB-KW"/>
</dbReference>
<feature type="domain" description="O-methyltransferase dimerisation" evidence="6">
    <location>
        <begin position="80"/>
        <end position="157"/>
    </location>
</feature>
<feature type="coiled-coil region" evidence="4">
    <location>
        <begin position="3"/>
        <end position="30"/>
    </location>
</feature>